<name>A0A6C0ECK6_9ZZZZ</name>
<organism evidence="1">
    <name type="scientific">viral metagenome</name>
    <dbReference type="NCBI Taxonomy" id="1070528"/>
    <lineage>
        <taxon>unclassified sequences</taxon>
        <taxon>metagenomes</taxon>
        <taxon>organismal metagenomes</taxon>
    </lineage>
</organism>
<protein>
    <submittedName>
        <fullName evidence="1">Uncharacterized protein</fullName>
    </submittedName>
</protein>
<reference evidence="1" key="1">
    <citation type="journal article" date="2020" name="Nature">
        <title>Giant virus diversity and host interactions through global metagenomics.</title>
        <authorList>
            <person name="Schulz F."/>
            <person name="Roux S."/>
            <person name="Paez-Espino D."/>
            <person name="Jungbluth S."/>
            <person name="Walsh D.A."/>
            <person name="Denef V.J."/>
            <person name="McMahon K.D."/>
            <person name="Konstantinidis K.T."/>
            <person name="Eloe-Fadrosh E.A."/>
            <person name="Kyrpides N.C."/>
            <person name="Woyke T."/>
        </authorList>
    </citation>
    <scope>NUCLEOTIDE SEQUENCE</scope>
    <source>
        <strain evidence="1">GVMAG-M-3300023179-2</strain>
    </source>
</reference>
<evidence type="ECO:0000313" key="1">
    <source>
        <dbReference type="EMBL" id="QHT26907.1"/>
    </source>
</evidence>
<proteinExistence type="predicted"/>
<sequence length="61" mass="7578">MRSQKTRKYAKYYLLLEKCIKYFNDYQNEMKDKYIIILKNKIVQKDTEIIIKDDKIDQLIK</sequence>
<dbReference type="EMBL" id="MN739804">
    <property type="protein sequence ID" value="QHT26907.1"/>
    <property type="molecule type" value="Genomic_DNA"/>
</dbReference>
<accession>A0A6C0ECK6</accession>
<dbReference type="AlphaFoldDB" id="A0A6C0ECK6"/>